<dbReference type="Pfam" id="PF09217">
    <property type="entry name" value="EcoRII-N"/>
    <property type="match status" value="1"/>
</dbReference>
<evidence type="ECO:0000259" key="1">
    <source>
        <dbReference type="Pfam" id="PF09019"/>
    </source>
</evidence>
<evidence type="ECO:0000259" key="2">
    <source>
        <dbReference type="Pfam" id="PF09217"/>
    </source>
</evidence>
<organism evidence="3 4">
    <name type="scientific">Paracoccus lutimaris</name>
    <dbReference type="NCBI Taxonomy" id="1490030"/>
    <lineage>
        <taxon>Bacteria</taxon>
        <taxon>Pseudomonadati</taxon>
        <taxon>Pseudomonadota</taxon>
        <taxon>Alphaproteobacteria</taxon>
        <taxon>Rhodobacterales</taxon>
        <taxon>Paracoccaceae</taxon>
        <taxon>Paracoccus</taxon>
    </lineage>
</organism>
<dbReference type="InterPro" id="IPR023372">
    <property type="entry name" value="Rest_endonuc_II_EcoRII_N"/>
</dbReference>
<dbReference type="InterPro" id="IPR011335">
    <property type="entry name" value="Restrct_endonuc-II-like"/>
</dbReference>
<gene>
    <name evidence="3" type="ORF">DFP89_10862</name>
</gene>
<dbReference type="InterPro" id="IPR015109">
    <property type="entry name" value="Restrct_endonuc_II_EcoRII_C"/>
</dbReference>
<dbReference type="GO" id="GO:0009036">
    <property type="term" value="F:type II site-specific deoxyribonuclease activity"/>
    <property type="evidence" value="ECO:0007669"/>
    <property type="project" value="InterPro"/>
</dbReference>
<keyword evidence="4" id="KW-1185">Reference proteome</keyword>
<dbReference type="Gene3D" id="2.40.330.10">
    <property type="entry name" value="DNA-binding pseudobarrel domain"/>
    <property type="match status" value="1"/>
</dbReference>
<evidence type="ECO:0000313" key="3">
    <source>
        <dbReference type="EMBL" id="RCW84118.1"/>
    </source>
</evidence>
<dbReference type="GO" id="GO:0003677">
    <property type="term" value="F:DNA binding"/>
    <property type="evidence" value="ECO:0007669"/>
    <property type="project" value="InterPro"/>
</dbReference>
<dbReference type="AlphaFoldDB" id="A0A368YX25"/>
<dbReference type="OrthoDB" id="9797574at2"/>
<dbReference type="EMBL" id="QPJL01000008">
    <property type="protein sequence ID" value="RCW84118.1"/>
    <property type="molecule type" value="Genomic_DNA"/>
</dbReference>
<keyword evidence="3" id="KW-0378">Hydrolase</keyword>
<sequence>MAVSDFTDWLGVFCAPGIALFVKRLSGNDTLANGAHQAGPYIPKDFLFRIFPMINRTDEKNPDHRFELAVDSHMDAREVRVIYYNSKRHEGKPNGRDETRLTNFGGSASALLDPESTGALAVFAFPLDENGTATSCHVWVCRHETEEDIAEERFGPIEPGRFLMWSPAQPGLFPPYAAGRASCWLEPAEIPPAWLTQFPTGVEIVRKTVELRPEHGTPPDKRLLRRRECEFEIFRSVEEATELPAIMAGFATLDGFISRAQTILQRRKARSGRSLELHTREILIEERFREGADFEHGPQSEPGKRPDFLFPSQAAYRDPNFPAARLRMLATKTTCRDRWRQVLNEADRIPVKHLLTLQEGVSEAQFREMTQAKVQLVVPEPLIGKFPASIRADIQTLESFMGDLRLLAVAS</sequence>
<dbReference type="SUPFAM" id="SSF101936">
    <property type="entry name" value="DNA-binding pseudobarrel domain"/>
    <property type="match status" value="1"/>
</dbReference>
<dbReference type="Gene3D" id="3.40.91.80">
    <property type="match status" value="1"/>
</dbReference>
<dbReference type="InterPro" id="IPR038365">
    <property type="entry name" value="EcoRII_C_sf"/>
</dbReference>
<reference evidence="3 4" key="1">
    <citation type="submission" date="2018-07" db="EMBL/GenBank/DDBJ databases">
        <title>Genomic Encyclopedia of Type Strains, Phase III (KMG-III): the genomes of soil and plant-associated and newly described type strains.</title>
        <authorList>
            <person name="Whitman W."/>
        </authorList>
    </citation>
    <scope>NUCLEOTIDE SEQUENCE [LARGE SCALE GENOMIC DNA]</scope>
    <source>
        <strain evidence="3 4">CECT 8525</strain>
    </source>
</reference>
<name>A0A368YX25_9RHOB</name>
<protein>
    <submittedName>
        <fullName evidence="3">Restriction endonuclease EcoRII</fullName>
    </submittedName>
</protein>
<keyword evidence="3" id="KW-0255">Endonuclease</keyword>
<dbReference type="SUPFAM" id="SSF52980">
    <property type="entry name" value="Restriction endonuclease-like"/>
    <property type="match status" value="1"/>
</dbReference>
<feature type="domain" description="Restriction endonuclease type II EcoRII C-terminal" evidence="1">
    <location>
        <begin position="234"/>
        <end position="401"/>
    </location>
</feature>
<dbReference type="Proteomes" id="UP000253345">
    <property type="component" value="Unassembled WGS sequence"/>
</dbReference>
<comment type="caution">
    <text evidence="3">The sequence shown here is derived from an EMBL/GenBank/DDBJ whole genome shotgun (WGS) entry which is preliminary data.</text>
</comment>
<proteinExistence type="predicted"/>
<evidence type="ECO:0000313" key="4">
    <source>
        <dbReference type="Proteomes" id="UP000253345"/>
    </source>
</evidence>
<dbReference type="Pfam" id="PF09019">
    <property type="entry name" value="EcoRII-C"/>
    <property type="match status" value="1"/>
</dbReference>
<accession>A0A368YX25</accession>
<dbReference type="InterPro" id="IPR015300">
    <property type="entry name" value="DNA-bd_pseudobarrel_sf"/>
</dbReference>
<keyword evidence="3" id="KW-0540">Nuclease</keyword>
<dbReference type="GO" id="GO:0009307">
    <property type="term" value="P:DNA restriction-modification system"/>
    <property type="evidence" value="ECO:0007669"/>
    <property type="project" value="InterPro"/>
</dbReference>
<dbReference type="RefSeq" id="WP_114349104.1">
    <property type="nucleotide sequence ID" value="NZ_QPJL01000008.1"/>
</dbReference>
<feature type="domain" description="Restriction endonuclease type II EcoRII N-terminal" evidence="2">
    <location>
        <begin position="16"/>
        <end position="167"/>
    </location>
</feature>